<evidence type="ECO:0000313" key="4">
    <source>
        <dbReference type="Proteomes" id="UP001243195"/>
    </source>
</evidence>
<dbReference type="PRINTS" id="PR00081">
    <property type="entry name" value="GDHRDH"/>
</dbReference>
<name>A0AAW8JTR3_9GAMM</name>
<comment type="caution">
    <text evidence="3">The sequence shown here is derived from an EMBL/GenBank/DDBJ whole genome shotgun (WGS) entry which is preliminary data.</text>
</comment>
<dbReference type="PANTHER" id="PTHR43477">
    <property type="entry name" value="DIHYDROANTICAPSIN 7-DEHYDROGENASE"/>
    <property type="match status" value="1"/>
</dbReference>
<dbReference type="FunFam" id="3.40.50.720:FF:000084">
    <property type="entry name" value="Short-chain dehydrogenase reductase"/>
    <property type="match status" value="1"/>
</dbReference>
<evidence type="ECO:0000256" key="2">
    <source>
        <dbReference type="ARBA" id="ARBA00023002"/>
    </source>
</evidence>
<dbReference type="GO" id="GO:0016491">
    <property type="term" value="F:oxidoreductase activity"/>
    <property type="evidence" value="ECO:0007669"/>
    <property type="project" value="UniProtKB-KW"/>
</dbReference>
<evidence type="ECO:0000256" key="1">
    <source>
        <dbReference type="ARBA" id="ARBA00006484"/>
    </source>
</evidence>
<dbReference type="SUPFAM" id="SSF51735">
    <property type="entry name" value="NAD(P)-binding Rossmann-fold domains"/>
    <property type="match status" value="1"/>
</dbReference>
<dbReference type="Gene3D" id="3.40.50.720">
    <property type="entry name" value="NAD(P)-binding Rossmann-like Domain"/>
    <property type="match status" value="1"/>
</dbReference>
<organism evidence="3 4">
    <name type="scientific">Acinetobacter gerneri</name>
    <dbReference type="NCBI Taxonomy" id="202952"/>
    <lineage>
        <taxon>Bacteria</taxon>
        <taxon>Pseudomonadati</taxon>
        <taxon>Pseudomonadota</taxon>
        <taxon>Gammaproteobacteria</taxon>
        <taxon>Moraxellales</taxon>
        <taxon>Moraxellaceae</taxon>
        <taxon>Acinetobacter</taxon>
    </lineage>
</organism>
<evidence type="ECO:0000313" key="3">
    <source>
        <dbReference type="EMBL" id="MDQ9073369.1"/>
    </source>
</evidence>
<sequence>MHHLFDLKNKNILIVGATSAIAQAISDVFIEHHANLIWVDLFQDKLIQVREQLNLSHSSQVSIYPCLFSDPKSREIVIDEILNVHQHIDIFIYAAGVQGPAGSSLAISDQDIQKVLNVNLLAPMHFAQLLIPQMQNRKYGSLIFISSIASVRGNQNIGLYGTSKAGLCQFARNLAVEFGPDNIRANTISPGLIKTPFAENLINNEFFMQQRLAKTPLRRVGEPSEIAATALLLACDGGAFISGQNIIVDGGTTISD</sequence>
<proteinExistence type="inferred from homology"/>
<reference evidence="3" key="1">
    <citation type="submission" date="2023-08" db="EMBL/GenBank/DDBJ databases">
        <title>Emergence of clinically-relevant ST2 carbapenem-resistant Acinetobacter baumannii strains in hospital sewages in Zhejiang, East of China.</title>
        <authorList>
            <person name="Kaichao C."/>
            <person name="Zhang R."/>
        </authorList>
    </citation>
    <scope>NUCLEOTIDE SEQUENCE</scope>
    <source>
        <strain evidence="3">M-SY-60</strain>
    </source>
</reference>
<dbReference type="PRINTS" id="PR00080">
    <property type="entry name" value="SDRFAMILY"/>
</dbReference>
<dbReference type="Proteomes" id="UP001243195">
    <property type="component" value="Unassembled WGS sequence"/>
</dbReference>
<dbReference type="PROSITE" id="PS00061">
    <property type="entry name" value="ADH_SHORT"/>
    <property type="match status" value="1"/>
</dbReference>
<dbReference type="EMBL" id="JAVIDA010000042">
    <property type="protein sequence ID" value="MDQ9073369.1"/>
    <property type="molecule type" value="Genomic_DNA"/>
</dbReference>
<protein>
    <submittedName>
        <fullName evidence="3">SDR family oxidoreductase</fullName>
        <ecNumber evidence="3">1.1.-.-</ecNumber>
    </submittedName>
</protein>
<dbReference type="InterPro" id="IPR002347">
    <property type="entry name" value="SDR_fam"/>
</dbReference>
<dbReference type="InterPro" id="IPR051122">
    <property type="entry name" value="SDR_DHRS6-like"/>
</dbReference>
<dbReference type="InterPro" id="IPR020904">
    <property type="entry name" value="Sc_DH/Rdtase_CS"/>
</dbReference>
<keyword evidence="2 3" id="KW-0560">Oxidoreductase</keyword>
<comment type="similarity">
    <text evidence="1">Belongs to the short-chain dehydrogenases/reductases (SDR) family.</text>
</comment>
<accession>A0AAW8JTR3</accession>
<dbReference type="AlphaFoldDB" id="A0AAW8JTR3"/>
<dbReference type="CDD" id="cd05233">
    <property type="entry name" value="SDR_c"/>
    <property type="match status" value="1"/>
</dbReference>
<dbReference type="Pfam" id="PF13561">
    <property type="entry name" value="adh_short_C2"/>
    <property type="match status" value="1"/>
</dbReference>
<dbReference type="PANTHER" id="PTHR43477:SF1">
    <property type="entry name" value="DIHYDROANTICAPSIN 7-DEHYDROGENASE"/>
    <property type="match status" value="1"/>
</dbReference>
<dbReference type="RefSeq" id="WP_308957363.1">
    <property type="nucleotide sequence ID" value="NZ_JAVICY010000044.1"/>
</dbReference>
<gene>
    <name evidence="3" type="ORF">RFH51_18135</name>
</gene>
<dbReference type="InterPro" id="IPR036291">
    <property type="entry name" value="NAD(P)-bd_dom_sf"/>
</dbReference>
<dbReference type="EC" id="1.1.-.-" evidence="3"/>